<dbReference type="Pfam" id="PF13432">
    <property type="entry name" value="TPR_16"/>
    <property type="match status" value="2"/>
</dbReference>
<name>A0A7Y0HF05_9PROT</name>
<evidence type="ECO:0000313" key="1">
    <source>
        <dbReference type="EMBL" id="NMM45275.1"/>
    </source>
</evidence>
<evidence type="ECO:0000313" key="2">
    <source>
        <dbReference type="Proteomes" id="UP000539372"/>
    </source>
</evidence>
<reference evidence="1 2" key="1">
    <citation type="submission" date="2020-04" db="EMBL/GenBank/DDBJ databases">
        <title>Rhodospirillaceae bacterium KN72 isolated from deep sea.</title>
        <authorList>
            <person name="Zhang D.-C."/>
        </authorList>
    </citation>
    <scope>NUCLEOTIDE SEQUENCE [LARGE SCALE GENOMIC DNA]</scope>
    <source>
        <strain evidence="1 2">KN72</strain>
    </source>
</reference>
<keyword evidence="2" id="KW-1185">Reference proteome</keyword>
<dbReference type="Gene3D" id="1.25.40.10">
    <property type="entry name" value="Tetratricopeptide repeat domain"/>
    <property type="match status" value="1"/>
</dbReference>
<protein>
    <submittedName>
        <fullName evidence="1">Tetratricopeptide repeat protein</fullName>
    </submittedName>
</protein>
<dbReference type="AlphaFoldDB" id="A0A7Y0HF05"/>
<dbReference type="EMBL" id="JABBNT010000003">
    <property type="protein sequence ID" value="NMM45275.1"/>
    <property type="molecule type" value="Genomic_DNA"/>
</dbReference>
<comment type="caution">
    <text evidence="1">The sequence shown here is derived from an EMBL/GenBank/DDBJ whole genome shotgun (WGS) entry which is preliminary data.</text>
</comment>
<gene>
    <name evidence="1" type="ORF">HH303_12350</name>
</gene>
<organism evidence="1 2">
    <name type="scientific">Pacificispira spongiicola</name>
    <dbReference type="NCBI Taxonomy" id="2729598"/>
    <lineage>
        <taxon>Bacteria</taxon>
        <taxon>Pseudomonadati</taxon>
        <taxon>Pseudomonadota</taxon>
        <taxon>Alphaproteobacteria</taxon>
        <taxon>Rhodospirillales</taxon>
        <taxon>Rhodospirillaceae</taxon>
        <taxon>Pacificispira</taxon>
    </lineage>
</organism>
<accession>A0A7Y0HF05</accession>
<dbReference type="SUPFAM" id="SSF48452">
    <property type="entry name" value="TPR-like"/>
    <property type="match status" value="1"/>
</dbReference>
<dbReference type="Proteomes" id="UP000539372">
    <property type="component" value="Unassembled WGS sequence"/>
</dbReference>
<dbReference type="InterPro" id="IPR011990">
    <property type="entry name" value="TPR-like_helical_dom_sf"/>
</dbReference>
<sequence>MSAAASQKRLLLVREAVAAFQAGDIATAETLFRKAAADIGGKRNDDPRIPYNYAVFLRRTGRPQDAVYWLDRCLRMAPDHTNASIEKGLALIELGQAQPAIDLLTAFPGDADALRGLSIAAFKLGQWDRALGAVTALPMPQAEDRLLAIRALAELGRLSEAEADGADLAASHPTLKADIAKALTRRSKGRFSLHEPA</sequence>
<proteinExistence type="predicted"/>
<dbReference type="RefSeq" id="WP_169625624.1">
    <property type="nucleotide sequence ID" value="NZ_JABBNT010000003.1"/>
</dbReference>